<keyword evidence="2" id="KW-0378">Hydrolase</keyword>
<evidence type="ECO:0000313" key="3">
    <source>
        <dbReference type="Proteomes" id="UP001597641"/>
    </source>
</evidence>
<evidence type="ECO:0000259" key="1">
    <source>
        <dbReference type="Pfam" id="PF05448"/>
    </source>
</evidence>
<dbReference type="GO" id="GO:0016787">
    <property type="term" value="F:hydrolase activity"/>
    <property type="evidence" value="ECO:0007669"/>
    <property type="project" value="UniProtKB-KW"/>
</dbReference>
<dbReference type="Gene3D" id="3.40.50.1820">
    <property type="entry name" value="alpha/beta hydrolase"/>
    <property type="match status" value="1"/>
</dbReference>
<protein>
    <submittedName>
        <fullName evidence="2">Alpha/beta hydrolase family protein</fullName>
        <ecNumber evidence="2">3.4.-.-</ecNumber>
    </submittedName>
</protein>
<keyword evidence="3" id="KW-1185">Reference proteome</keyword>
<feature type="domain" description="Acetyl xylan esterase" evidence="1">
    <location>
        <begin position="173"/>
        <end position="220"/>
    </location>
</feature>
<comment type="caution">
    <text evidence="2">The sequence shown here is derived from an EMBL/GenBank/DDBJ whole genome shotgun (WGS) entry which is preliminary data.</text>
</comment>
<organism evidence="2 3">
    <name type="scientific">Pontibacter toksunensis</name>
    <dbReference type="NCBI Taxonomy" id="1332631"/>
    <lineage>
        <taxon>Bacteria</taxon>
        <taxon>Pseudomonadati</taxon>
        <taxon>Bacteroidota</taxon>
        <taxon>Cytophagia</taxon>
        <taxon>Cytophagales</taxon>
        <taxon>Hymenobacteraceae</taxon>
        <taxon>Pontibacter</taxon>
    </lineage>
</organism>
<accession>A0ABW6BX87</accession>
<proteinExistence type="predicted"/>
<dbReference type="Proteomes" id="UP001597641">
    <property type="component" value="Unassembled WGS sequence"/>
</dbReference>
<dbReference type="SUPFAM" id="SSF53474">
    <property type="entry name" value="alpha/beta-Hydrolases"/>
    <property type="match status" value="1"/>
</dbReference>
<dbReference type="Pfam" id="PF05448">
    <property type="entry name" value="AXE1"/>
    <property type="match status" value="1"/>
</dbReference>
<evidence type="ECO:0000313" key="2">
    <source>
        <dbReference type="EMBL" id="MFD3002445.1"/>
    </source>
</evidence>
<gene>
    <name evidence="2" type="ORF">ACFS7Z_18885</name>
</gene>
<dbReference type="InterPro" id="IPR029058">
    <property type="entry name" value="AB_hydrolase_fold"/>
</dbReference>
<reference evidence="3" key="1">
    <citation type="journal article" date="2019" name="Int. J. Syst. Evol. Microbiol.">
        <title>The Global Catalogue of Microorganisms (GCM) 10K type strain sequencing project: providing services to taxonomists for standard genome sequencing and annotation.</title>
        <authorList>
            <consortium name="The Broad Institute Genomics Platform"/>
            <consortium name="The Broad Institute Genome Sequencing Center for Infectious Disease"/>
            <person name="Wu L."/>
            <person name="Ma J."/>
        </authorList>
    </citation>
    <scope>NUCLEOTIDE SEQUENCE [LARGE SCALE GENOMIC DNA]</scope>
    <source>
        <strain evidence="3">KCTC 23984</strain>
    </source>
</reference>
<dbReference type="EMBL" id="JBHUOX010000016">
    <property type="protein sequence ID" value="MFD3002445.1"/>
    <property type="molecule type" value="Genomic_DNA"/>
</dbReference>
<dbReference type="PANTHER" id="PTHR22946">
    <property type="entry name" value="DIENELACTONE HYDROLASE DOMAIN-CONTAINING PROTEIN-RELATED"/>
    <property type="match status" value="1"/>
</dbReference>
<name>A0ABW6BX87_9BACT</name>
<dbReference type="InterPro" id="IPR050261">
    <property type="entry name" value="FrsA_esterase"/>
</dbReference>
<dbReference type="PANTHER" id="PTHR22946:SF8">
    <property type="entry name" value="ACETYL XYLAN ESTERASE DOMAIN-CONTAINING PROTEIN"/>
    <property type="match status" value="1"/>
</dbReference>
<dbReference type="InterPro" id="IPR008391">
    <property type="entry name" value="AXE1_dom"/>
</dbReference>
<sequence length="382" mass="42106">MSTNLMAQAVDSAMLCQGGYYTEAEGKAVLERFATSYHNQKSWEKRAERIRKGMVDGMGLSRIPKNTPLKPIIHSKRTYDGYTVENVAFESLPGFFVTGNLYRPTQKQSSYAGILATHGHGPDGRFQEYMQKRCATLARMGAIVFAYDMIGYADATQCSHKHPQALALQTHNSMRAVDFLLSFPEVDAKRIGVTGESGGGTQAFFLTALDERIAVSVPVVMVSAYFFGGCSCESGMPVHKSEDHQTSNVEIAALAAPRPMLLISDGKDWTKNTPEVEFPYIKNIYRLYEQEDQVENLHLPDEGHDYGINKRKGAYAFLARHLHLSLGSVMNGKGEVDESFVTVESPAELLVFDAQHSRPAKAVIGDKAVSELLAPGVKRGKE</sequence>
<dbReference type="EC" id="3.4.-.-" evidence="2"/>